<evidence type="ECO:0000313" key="10">
    <source>
        <dbReference type="Proteomes" id="UP000546257"/>
    </source>
</evidence>
<evidence type="ECO:0000256" key="3">
    <source>
        <dbReference type="ARBA" id="ARBA00022763"/>
    </source>
</evidence>
<dbReference type="Gene3D" id="3.40.470.10">
    <property type="entry name" value="Uracil-DNA glycosylase-like domain"/>
    <property type="match status" value="1"/>
</dbReference>
<keyword evidence="10" id="KW-1185">Reference proteome</keyword>
<dbReference type="Pfam" id="PF03167">
    <property type="entry name" value="UDG"/>
    <property type="match status" value="1"/>
</dbReference>
<keyword evidence="7" id="KW-0234">DNA repair</keyword>
<protein>
    <submittedName>
        <fullName evidence="9">Uracil-DNA glycosylase</fullName>
    </submittedName>
</protein>
<evidence type="ECO:0000256" key="4">
    <source>
        <dbReference type="ARBA" id="ARBA00022801"/>
    </source>
</evidence>
<dbReference type="AlphaFoldDB" id="A0A7J9SNB2"/>
<keyword evidence="1" id="KW-0004">4Fe-4S</keyword>
<keyword evidence="4" id="KW-0378">Hydrolase</keyword>
<evidence type="ECO:0000256" key="2">
    <source>
        <dbReference type="ARBA" id="ARBA00022723"/>
    </source>
</evidence>
<evidence type="ECO:0000256" key="6">
    <source>
        <dbReference type="ARBA" id="ARBA00023014"/>
    </source>
</evidence>
<evidence type="ECO:0000256" key="5">
    <source>
        <dbReference type="ARBA" id="ARBA00023004"/>
    </source>
</evidence>
<dbReference type="GO" id="GO:0046872">
    <property type="term" value="F:metal ion binding"/>
    <property type="evidence" value="ECO:0007669"/>
    <property type="project" value="UniProtKB-KW"/>
</dbReference>
<dbReference type="InterPro" id="IPR051536">
    <property type="entry name" value="UDG_Type-4/5"/>
</dbReference>
<evidence type="ECO:0000256" key="1">
    <source>
        <dbReference type="ARBA" id="ARBA00022485"/>
    </source>
</evidence>
<dbReference type="GO" id="GO:0051539">
    <property type="term" value="F:4 iron, 4 sulfur cluster binding"/>
    <property type="evidence" value="ECO:0007669"/>
    <property type="project" value="UniProtKB-KW"/>
</dbReference>
<keyword evidence="2" id="KW-0479">Metal-binding</keyword>
<organism evidence="9 10">
    <name type="scientific">Halobellus ruber</name>
    <dbReference type="NCBI Taxonomy" id="2761102"/>
    <lineage>
        <taxon>Archaea</taxon>
        <taxon>Methanobacteriati</taxon>
        <taxon>Methanobacteriota</taxon>
        <taxon>Stenosarchaea group</taxon>
        <taxon>Halobacteria</taxon>
        <taxon>Halobacteriales</taxon>
        <taxon>Haloferacaceae</taxon>
        <taxon>Halobellus</taxon>
    </lineage>
</organism>
<dbReference type="InterPro" id="IPR005122">
    <property type="entry name" value="Uracil-DNA_glycosylase-like"/>
</dbReference>
<proteinExistence type="predicted"/>
<dbReference type="PANTHER" id="PTHR33693:SF1">
    <property type="entry name" value="TYPE-4 URACIL-DNA GLYCOSYLASE"/>
    <property type="match status" value="1"/>
</dbReference>
<dbReference type="InterPro" id="IPR036895">
    <property type="entry name" value="Uracil-DNA_glycosylase-like_sf"/>
</dbReference>
<dbReference type="PANTHER" id="PTHR33693">
    <property type="entry name" value="TYPE-5 URACIL-DNA GLYCOSYLASE"/>
    <property type="match status" value="1"/>
</dbReference>
<comment type="caution">
    <text evidence="9">The sequence shown here is derived from an EMBL/GenBank/DDBJ whole genome shotgun (WGS) entry which is preliminary data.</text>
</comment>
<evidence type="ECO:0000259" key="8">
    <source>
        <dbReference type="Pfam" id="PF03167"/>
    </source>
</evidence>
<dbReference type="Proteomes" id="UP000546257">
    <property type="component" value="Unassembled WGS sequence"/>
</dbReference>
<dbReference type="EMBL" id="JACKXD010000006">
    <property type="protein sequence ID" value="MBB6647577.1"/>
    <property type="molecule type" value="Genomic_DNA"/>
</dbReference>
<dbReference type="RefSeq" id="WP_185193953.1">
    <property type="nucleotide sequence ID" value="NZ_JACKXD010000006.1"/>
</dbReference>
<keyword evidence="3" id="KW-0227">DNA damage</keyword>
<feature type="domain" description="Uracil-DNA glycosylase-like" evidence="8">
    <location>
        <begin position="23"/>
        <end position="168"/>
    </location>
</feature>
<accession>A0A7J9SNB2</accession>
<keyword evidence="5" id="KW-0408">Iron</keyword>
<evidence type="ECO:0000313" key="9">
    <source>
        <dbReference type="EMBL" id="MBB6647577.1"/>
    </source>
</evidence>
<gene>
    <name evidence="9" type="ORF">H5V44_15010</name>
</gene>
<keyword evidence="6" id="KW-0411">Iron-sulfur</keyword>
<dbReference type="GO" id="GO:0006281">
    <property type="term" value="P:DNA repair"/>
    <property type="evidence" value="ECO:0007669"/>
    <property type="project" value="UniProtKB-KW"/>
</dbReference>
<dbReference type="GO" id="GO:0097506">
    <property type="term" value="F:deaminated base DNA N-glycosylase activity"/>
    <property type="evidence" value="ECO:0007669"/>
    <property type="project" value="UniProtKB-ARBA"/>
</dbReference>
<dbReference type="SUPFAM" id="SSF52141">
    <property type="entry name" value="Uracil-DNA glycosylase-like"/>
    <property type="match status" value="1"/>
</dbReference>
<sequence>MENVTDRISNPFGMSPPCERFVPGYGDANAAFHVVGDHPRVHGGLDTGVPFTNAAGRRLQAALADAGLLTATGDAPAVADSFLSYIHLCAPAETPPSQSSYDDFEPFFDAELRAIAAHVLLPVGTRATAHVLQTYTAHPLDGDPDMEALHATERAGSGFLVVPIRDPSEWGSAHHDRLVEGLRRLRSIDFRREADLGRFLPGAESYLVR</sequence>
<reference evidence="9 10" key="1">
    <citation type="submission" date="2020-08" db="EMBL/GenBank/DDBJ databases">
        <authorList>
            <person name="Seo M.-J."/>
        </authorList>
    </citation>
    <scope>NUCLEOTIDE SEQUENCE [LARGE SCALE GENOMIC DNA]</scope>
    <source>
        <strain evidence="9 10">MBLA0160</strain>
    </source>
</reference>
<name>A0A7J9SNB2_9EURY</name>
<evidence type="ECO:0000256" key="7">
    <source>
        <dbReference type="ARBA" id="ARBA00023204"/>
    </source>
</evidence>